<comment type="caution">
    <text evidence="2">The sequence shown here is derived from an EMBL/GenBank/DDBJ whole genome shotgun (WGS) entry which is preliminary data.</text>
</comment>
<evidence type="ECO:0000313" key="2">
    <source>
        <dbReference type="EMBL" id="ORY35116.1"/>
    </source>
</evidence>
<dbReference type="AlphaFoldDB" id="A0A1Y2BK19"/>
<dbReference type="Proteomes" id="UP000193920">
    <property type="component" value="Unassembled WGS sequence"/>
</dbReference>
<name>A0A1Y2BK19_9FUNG</name>
<organism evidence="2 3">
    <name type="scientific">Neocallimastix californiae</name>
    <dbReference type="NCBI Taxonomy" id="1754190"/>
    <lineage>
        <taxon>Eukaryota</taxon>
        <taxon>Fungi</taxon>
        <taxon>Fungi incertae sedis</taxon>
        <taxon>Chytridiomycota</taxon>
        <taxon>Chytridiomycota incertae sedis</taxon>
        <taxon>Neocallimastigomycetes</taxon>
        <taxon>Neocallimastigales</taxon>
        <taxon>Neocallimastigaceae</taxon>
        <taxon>Neocallimastix</taxon>
    </lineage>
</organism>
<feature type="chain" id="PRO_5012892280" evidence="1">
    <location>
        <begin position="27"/>
        <end position="144"/>
    </location>
</feature>
<accession>A0A1Y2BK19</accession>
<evidence type="ECO:0000256" key="1">
    <source>
        <dbReference type="SAM" id="SignalP"/>
    </source>
</evidence>
<keyword evidence="1" id="KW-0732">Signal</keyword>
<feature type="signal peptide" evidence="1">
    <location>
        <begin position="1"/>
        <end position="26"/>
    </location>
</feature>
<reference evidence="2 3" key="1">
    <citation type="submission" date="2016-08" db="EMBL/GenBank/DDBJ databases">
        <title>A Parts List for Fungal Cellulosomes Revealed by Comparative Genomics.</title>
        <authorList>
            <consortium name="DOE Joint Genome Institute"/>
            <person name="Haitjema C.H."/>
            <person name="Gilmore S.P."/>
            <person name="Henske J.K."/>
            <person name="Solomon K.V."/>
            <person name="De Groot R."/>
            <person name="Kuo A."/>
            <person name="Mondo S.J."/>
            <person name="Salamov A.A."/>
            <person name="Labutti K."/>
            <person name="Zhao Z."/>
            <person name="Chiniquy J."/>
            <person name="Barry K."/>
            <person name="Brewer H.M."/>
            <person name="Purvine S.O."/>
            <person name="Wright A.T."/>
            <person name="Boxma B."/>
            <person name="Van Alen T."/>
            <person name="Hackstein J.H."/>
            <person name="Baker S.E."/>
            <person name="Grigoriev I.V."/>
            <person name="O'Malley M.A."/>
        </authorList>
    </citation>
    <scope>NUCLEOTIDE SEQUENCE [LARGE SCALE GENOMIC DNA]</scope>
    <source>
        <strain evidence="2 3">G1</strain>
    </source>
</reference>
<keyword evidence="3" id="KW-1185">Reference proteome</keyword>
<proteinExistence type="predicted"/>
<gene>
    <name evidence="2" type="ORF">LY90DRAFT_64069</name>
</gene>
<evidence type="ECO:0000313" key="3">
    <source>
        <dbReference type="Proteomes" id="UP000193920"/>
    </source>
</evidence>
<protein>
    <submittedName>
        <fullName evidence="2">Uncharacterized protein</fullName>
    </submittedName>
</protein>
<sequence>MKKTKNIISVFFFLVLILKLFERTKASITFNGYTTWTMKSGDSSLFCNIKDGSSKASDGKSYSTTGVQGMNVGEKYIYSAKIHYNKPDVKNKIIAVSIFRTDITTKKTKEMICSKCYNTGHANDILTIIDKKNVKHLLITTGKK</sequence>
<dbReference type="EMBL" id="MCOG01000153">
    <property type="protein sequence ID" value="ORY35116.1"/>
    <property type="molecule type" value="Genomic_DNA"/>
</dbReference>